<name>A0A2P2QMS2_RHIMU</name>
<organism evidence="1">
    <name type="scientific">Rhizophora mucronata</name>
    <name type="common">Asiatic mangrove</name>
    <dbReference type="NCBI Taxonomy" id="61149"/>
    <lineage>
        <taxon>Eukaryota</taxon>
        <taxon>Viridiplantae</taxon>
        <taxon>Streptophyta</taxon>
        <taxon>Embryophyta</taxon>
        <taxon>Tracheophyta</taxon>
        <taxon>Spermatophyta</taxon>
        <taxon>Magnoliopsida</taxon>
        <taxon>eudicotyledons</taxon>
        <taxon>Gunneridae</taxon>
        <taxon>Pentapetalae</taxon>
        <taxon>rosids</taxon>
        <taxon>fabids</taxon>
        <taxon>Malpighiales</taxon>
        <taxon>Rhizophoraceae</taxon>
        <taxon>Rhizophora</taxon>
    </lineage>
</organism>
<dbReference type="AlphaFoldDB" id="A0A2P2QMS2"/>
<evidence type="ECO:0000313" key="1">
    <source>
        <dbReference type="EMBL" id="MBX68296.1"/>
    </source>
</evidence>
<proteinExistence type="predicted"/>
<accession>A0A2P2QMS2</accession>
<protein>
    <submittedName>
        <fullName evidence="1">Uncharacterized protein</fullName>
    </submittedName>
</protein>
<dbReference type="EMBL" id="GGEC01087812">
    <property type="protein sequence ID" value="MBX68296.1"/>
    <property type="molecule type" value="Transcribed_RNA"/>
</dbReference>
<reference evidence="1" key="1">
    <citation type="submission" date="2018-02" db="EMBL/GenBank/DDBJ databases">
        <title>Rhizophora mucronata_Transcriptome.</title>
        <authorList>
            <person name="Meera S.P."/>
            <person name="Sreeshan A."/>
            <person name="Augustine A."/>
        </authorList>
    </citation>
    <scope>NUCLEOTIDE SEQUENCE</scope>
    <source>
        <tissue evidence="1">Leaf</tissue>
    </source>
</reference>
<sequence length="25" mass="2997">MYLHAFCRPMGCILQCRNVTPRRMV</sequence>